<dbReference type="InterPro" id="IPR050565">
    <property type="entry name" value="LYPA1-2/EST-like"/>
</dbReference>
<sequence>MNVKELSLKHLIRPSQGIDTDQAPVIIMLHGYGSNEEDLFSFASELPEKYFVISARAPYSLMPYGYAWYAINFDATDGKWSDHEQAKQSRDLIIQFIGEVCNAYGLNRSSVNLMGFSQGSILSYAVALSHPHLISNVIALSGYVNPELLEESYVSKDHSQLAVYASHGSVDQVIPVEWARKTPEILSQLKIEHEYQEFPVGHGVAPQNFFSMLQWLNNHN</sequence>
<dbReference type="SUPFAM" id="SSF53474">
    <property type="entry name" value="alpha/beta-Hydrolases"/>
    <property type="match status" value="1"/>
</dbReference>
<organism evidence="4 5">
    <name type="scientific">Robertkochia marina</name>
    <dbReference type="NCBI Taxonomy" id="1227945"/>
    <lineage>
        <taxon>Bacteria</taxon>
        <taxon>Pseudomonadati</taxon>
        <taxon>Bacteroidota</taxon>
        <taxon>Flavobacteriia</taxon>
        <taxon>Flavobacteriales</taxon>
        <taxon>Flavobacteriaceae</taxon>
        <taxon>Robertkochia</taxon>
    </lineage>
</organism>
<accession>A0A4S3M2W5</accession>
<feature type="domain" description="Phospholipase/carboxylesterase/thioesterase" evidence="3">
    <location>
        <begin position="21"/>
        <end position="219"/>
    </location>
</feature>
<keyword evidence="2" id="KW-0378">Hydrolase</keyword>
<reference evidence="4 5" key="1">
    <citation type="submission" date="2019-04" db="EMBL/GenBank/DDBJ databases">
        <title>Draft genome sequence of Robertkochia marina CC-AMO-30D.</title>
        <authorList>
            <person name="Hameed A."/>
            <person name="Lin S.-Y."/>
            <person name="Shahina M."/>
            <person name="Lai W.-A."/>
            <person name="Young C.-C."/>
        </authorList>
    </citation>
    <scope>NUCLEOTIDE SEQUENCE [LARGE SCALE GENOMIC DNA]</scope>
    <source>
        <strain evidence="4 5">CC-AMO-30D</strain>
    </source>
</reference>
<comment type="caution">
    <text evidence="4">The sequence shown here is derived from an EMBL/GenBank/DDBJ whole genome shotgun (WGS) entry which is preliminary data.</text>
</comment>
<dbReference type="PANTHER" id="PTHR10655:SF17">
    <property type="entry name" value="LYSOPHOSPHOLIPASE-LIKE PROTEIN 1"/>
    <property type="match status" value="1"/>
</dbReference>
<dbReference type="Proteomes" id="UP000305939">
    <property type="component" value="Unassembled WGS sequence"/>
</dbReference>
<dbReference type="AlphaFoldDB" id="A0A4S3M2W5"/>
<evidence type="ECO:0000256" key="2">
    <source>
        <dbReference type="ARBA" id="ARBA00022801"/>
    </source>
</evidence>
<dbReference type="GO" id="GO:0016787">
    <property type="term" value="F:hydrolase activity"/>
    <property type="evidence" value="ECO:0007669"/>
    <property type="project" value="UniProtKB-KW"/>
</dbReference>
<evidence type="ECO:0000259" key="3">
    <source>
        <dbReference type="Pfam" id="PF02230"/>
    </source>
</evidence>
<dbReference type="InterPro" id="IPR003140">
    <property type="entry name" value="PLipase/COase/thioEstase"/>
</dbReference>
<dbReference type="PANTHER" id="PTHR10655">
    <property type="entry name" value="LYSOPHOSPHOLIPASE-RELATED"/>
    <property type="match status" value="1"/>
</dbReference>
<proteinExistence type="inferred from homology"/>
<dbReference type="Pfam" id="PF02230">
    <property type="entry name" value="Abhydrolase_2"/>
    <property type="match status" value="1"/>
</dbReference>
<dbReference type="EMBL" id="SSMC01000002">
    <property type="protein sequence ID" value="THD67835.1"/>
    <property type="molecule type" value="Genomic_DNA"/>
</dbReference>
<evidence type="ECO:0000256" key="1">
    <source>
        <dbReference type="ARBA" id="ARBA00006499"/>
    </source>
</evidence>
<dbReference type="RefSeq" id="WP_136336040.1">
    <property type="nucleotide sequence ID" value="NZ_QXMP01000012.1"/>
</dbReference>
<dbReference type="InterPro" id="IPR029058">
    <property type="entry name" value="AB_hydrolase_fold"/>
</dbReference>
<dbReference type="OrthoDB" id="9795555at2"/>
<comment type="similarity">
    <text evidence="1">Belongs to the AB hydrolase superfamily. AB hydrolase 2 family.</text>
</comment>
<evidence type="ECO:0000313" key="5">
    <source>
        <dbReference type="Proteomes" id="UP000305939"/>
    </source>
</evidence>
<protein>
    <submittedName>
        <fullName evidence="4">Phospholipase</fullName>
    </submittedName>
</protein>
<gene>
    <name evidence="4" type="ORF">E7Z59_09295</name>
</gene>
<evidence type="ECO:0000313" key="4">
    <source>
        <dbReference type="EMBL" id="THD67835.1"/>
    </source>
</evidence>
<name>A0A4S3M2W5_9FLAO</name>
<keyword evidence="5" id="KW-1185">Reference proteome</keyword>
<dbReference type="Gene3D" id="3.40.50.1820">
    <property type="entry name" value="alpha/beta hydrolase"/>
    <property type="match status" value="1"/>
</dbReference>